<dbReference type="AlphaFoldDB" id="A0A8R1E510"/>
<proteinExistence type="predicted"/>
<sequence>MTISRYNNNKYYKVDPFFKYRCQFLAREMTEQPSRFLYYPIRGWVNPGGQGGLESVTSGTAADSLKITSSTSLYCEN</sequence>
<protein>
    <submittedName>
        <fullName evidence="1">Uncharacterized protein</fullName>
    </submittedName>
</protein>
<dbReference type="Proteomes" id="UP000005237">
    <property type="component" value="Unassembled WGS sequence"/>
</dbReference>
<name>A0A8R1E510_CAEJA</name>
<accession>A0A8R1E510</accession>
<reference evidence="2" key="1">
    <citation type="submission" date="2010-08" db="EMBL/GenBank/DDBJ databases">
        <authorList>
            <consortium name="Caenorhabditis japonica Sequencing Consortium"/>
            <person name="Wilson R.K."/>
        </authorList>
    </citation>
    <scope>NUCLEOTIDE SEQUENCE [LARGE SCALE GENOMIC DNA]</scope>
    <source>
        <strain evidence="2">DF5081</strain>
    </source>
</reference>
<keyword evidence="2" id="KW-1185">Reference proteome</keyword>
<evidence type="ECO:0000313" key="1">
    <source>
        <dbReference type="EnsemblMetazoa" id="CJA21702b.1"/>
    </source>
</evidence>
<reference evidence="1" key="2">
    <citation type="submission" date="2022-06" db="UniProtKB">
        <authorList>
            <consortium name="EnsemblMetazoa"/>
        </authorList>
    </citation>
    <scope>IDENTIFICATION</scope>
    <source>
        <strain evidence="1">DF5081</strain>
    </source>
</reference>
<evidence type="ECO:0000313" key="2">
    <source>
        <dbReference type="Proteomes" id="UP000005237"/>
    </source>
</evidence>
<organism evidence="1 2">
    <name type="scientific">Caenorhabditis japonica</name>
    <dbReference type="NCBI Taxonomy" id="281687"/>
    <lineage>
        <taxon>Eukaryota</taxon>
        <taxon>Metazoa</taxon>
        <taxon>Ecdysozoa</taxon>
        <taxon>Nematoda</taxon>
        <taxon>Chromadorea</taxon>
        <taxon>Rhabditida</taxon>
        <taxon>Rhabditina</taxon>
        <taxon>Rhabditomorpha</taxon>
        <taxon>Rhabditoidea</taxon>
        <taxon>Rhabditidae</taxon>
        <taxon>Peloderinae</taxon>
        <taxon>Caenorhabditis</taxon>
    </lineage>
</organism>
<dbReference type="EnsemblMetazoa" id="CJA21702b.1">
    <property type="protein sequence ID" value="CJA21702b.1"/>
    <property type="gene ID" value="WBGene00177274"/>
</dbReference>